<feature type="region of interest" description="Disordered" evidence="1">
    <location>
        <begin position="131"/>
        <end position="151"/>
    </location>
</feature>
<keyword evidence="2" id="KW-0472">Membrane</keyword>
<protein>
    <submittedName>
        <fullName evidence="3">Uncharacterized protein</fullName>
    </submittedName>
</protein>
<organism evidence="3">
    <name type="scientific">Schlesneria paludicola</name>
    <dbReference type="NCBI Taxonomy" id="360056"/>
    <lineage>
        <taxon>Bacteria</taxon>
        <taxon>Pseudomonadati</taxon>
        <taxon>Planctomycetota</taxon>
        <taxon>Planctomycetia</taxon>
        <taxon>Planctomycetales</taxon>
        <taxon>Planctomycetaceae</taxon>
        <taxon>Schlesneria</taxon>
    </lineage>
</organism>
<comment type="caution">
    <text evidence="3">The sequence shown here is derived from an EMBL/GenBank/DDBJ whole genome shotgun (WGS) entry which is preliminary data.</text>
</comment>
<accession>A0A7C4QSK4</accession>
<dbReference type="EMBL" id="DSVQ01000015">
    <property type="protein sequence ID" value="HGT39969.1"/>
    <property type="molecule type" value="Genomic_DNA"/>
</dbReference>
<evidence type="ECO:0000256" key="1">
    <source>
        <dbReference type="SAM" id="MobiDB-lite"/>
    </source>
</evidence>
<gene>
    <name evidence="3" type="ORF">ENS64_12015</name>
</gene>
<dbReference type="AlphaFoldDB" id="A0A7C4QSK4"/>
<evidence type="ECO:0000313" key="3">
    <source>
        <dbReference type="EMBL" id="HGT39969.1"/>
    </source>
</evidence>
<sequence length="598" mass="65719">MSSIRIPCPQCGRELKISDRRLLGKRGKCPGCQHSFVLEEPVVVLAEATHPPVGTAARWVPDAPPTTPLPAAPSLAVPSEPILSSVAQRHRHQRQRSRWTMLVVAAVVVVAAGGLAYVGWKMTSATDRSTAQAKSPAAEPKGAMTAAADSPAELASTGEAIPLELLPAGTRLLVHLRPAEFWQPDSKGEEFRFCLGPLGEFVETQIKTLCKYPPQEIEEVQFAWIPGPRGTAPDFACVVRLKQEARKSDLLDKLGGQRVETYGRPVYVDGERAAVVVDLKTFAIGPASMAEEMVSSIGGKNPLPQSVEELIPKSDRHRHVSVLFEPTAVLLDLEFLAPPNLQPFLRGVMDWFGDDAESVLWSIHLEDERFVSEAVVRTPSGTRPAALAERLRERLDQLPKEVLHTVQRMDPKEVGKRQIIGRVPAMSKVFALATQFEHGRRDVRAVTLLPERAAPNLALGTLLTWDESTRTDFSKPAPAAAPSSDANLPKTIAERLRKKIDVDFRREPLQGAFAYIGEETKVNIEIDGDALKLAGYTKNMPQEFKLEQVPALVVIRTIFEQKDQGKMCLVIDEQKKLCLVTTHAAAEQKGLKPYPLEP</sequence>
<feature type="transmembrane region" description="Helical" evidence="2">
    <location>
        <begin position="99"/>
        <end position="120"/>
    </location>
</feature>
<reference evidence="3" key="1">
    <citation type="journal article" date="2020" name="mSystems">
        <title>Genome- and Community-Level Interaction Insights into Carbon Utilization and Element Cycling Functions of Hydrothermarchaeota in Hydrothermal Sediment.</title>
        <authorList>
            <person name="Zhou Z."/>
            <person name="Liu Y."/>
            <person name="Xu W."/>
            <person name="Pan J."/>
            <person name="Luo Z.H."/>
            <person name="Li M."/>
        </authorList>
    </citation>
    <scope>NUCLEOTIDE SEQUENCE [LARGE SCALE GENOMIC DNA]</scope>
    <source>
        <strain evidence="3">SpSt-508</strain>
    </source>
</reference>
<keyword evidence="2" id="KW-1133">Transmembrane helix</keyword>
<evidence type="ECO:0000256" key="2">
    <source>
        <dbReference type="SAM" id="Phobius"/>
    </source>
</evidence>
<proteinExistence type="predicted"/>
<keyword evidence="2" id="KW-0812">Transmembrane</keyword>
<name>A0A7C4QSK4_9PLAN</name>